<dbReference type="PANTHER" id="PTHR34203">
    <property type="entry name" value="METHYLTRANSFERASE, FKBM FAMILY PROTEIN"/>
    <property type="match status" value="1"/>
</dbReference>
<dbReference type="Proteomes" id="UP000199013">
    <property type="component" value="Unassembled WGS sequence"/>
</dbReference>
<dbReference type="InterPro" id="IPR006342">
    <property type="entry name" value="FkbM_mtfrase"/>
</dbReference>
<organism evidence="3 4">
    <name type="scientific">Candidatus Protofrankia californiensis</name>
    <dbReference type="NCBI Taxonomy" id="1839754"/>
    <lineage>
        <taxon>Bacteria</taxon>
        <taxon>Bacillati</taxon>
        <taxon>Actinomycetota</taxon>
        <taxon>Actinomycetes</taxon>
        <taxon>Frankiales</taxon>
        <taxon>Frankiaceae</taxon>
        <taxon>Protofrankia</taxon>
    </lineage>
</organism>
<evidence type="ECO:0000259" key="2">
    <source>
        <dbReference type="Pfam" id="PF05050"/>
    </source>
</evidence>
<reference evidence="4" key="1">
    <citation type="submission" date="2016-02" db="EMBL/GenBank/DDBJ databases">
        <authorList>
            <person name="Wibberg D."/>
        </authorList>
    </citation>
    <scope>NUCLEOTIDE SEQUENCE [LARGE SCALE GENOMIC DNA]</scope>
</reference>
<dbReference type="InterPro" id="IPR052514">
    <property type="entry name" value="SAM-dependent_MTase"/>
</dbReference>
<feature type="domain" description="Methyltransferase FkbM" evidence="2">
    <location>
        <begin position="103"/>
        <end position="245"/>
    </location>
</feature>
<protein>
    <submittedName>
        <fullName evidence="3">FkbM family methyltransferase</fullName>
    </submittedName>
</protein>
<sequence length="311" mass="33202">MDWKTAVVRLGGDLRQIAAVAGPATAGRYTAATVARLPAVVRQRNLNAVDGAMANRPWKFRPMPGVEVMLPGRMFGGAREMYCRGVYFARPGYAPAPGDTVVDLGANHGLFSLVAAAAGAQVLAVEAQRGFGAIIQEHASLNGCAERIRVVHTLVGADTGVLASTEGRRTASHWAGDVPTTGMVELLDSAGFQRASLLKIDIEGSEFALFQERGWLDRVDRIVMEVHTEFGDPLTLLTFLSAAGFDTVLLNDTLRPTTSLGRDPSGYIYARQASQRLPRRRPLTEASAPATPPAPMAGVPPQTAADERTIQ</sequence>
<gene>
    <name evidence="3" type="ORF">FDG2_2456</name>
</gene>
<dbReference type="EMBL" id="FLUV01001032">
    <property type="protein sequence ID" value="SBW22316.1"/>
    <property type="molecule type" value="Genomic_DNA"/>
</dbReference>
<evidence type="ECO:0000313" key="3">
    <source>
        <dbReference type="EMBL" id="SBW22316.1"/>
    </source>
</evidence>
<dbReference type="PANTHER" id="PTHR34203:SF15">
    <property type="entry name" value="SLL1173 PROTEIN"/>
    <property type="match status" value="1"/>
</dbReference>
<accession>A0A1C3NXM9</accession>
<dbReference type="NCBIfam" id="TIGR01444">
    <property type="entry name" value="fkbM_fam"/>
    <property type="match status" value="1"/>
</dbReference>
<dbReference type="GO" id="GO:0032259">
    <property type="term" value="P:methylation"/>
    <property type="evidence" value="ECO:0007669"/>
    <property type="project" value="UniProtKB-KW"/>
</dbReference>
<evidence type="ECO:0000256" key="1">
    <source>
        <dbReference type="SAM" id="MobiDB-lite"/>
    </source>
</evidence>
<keyword evidence="3" id="KW-0808">Transferase</keyword>
<name>A0A1C3NXM9_9ACTN</name>
<keyword evidence="3" id="KW-0489">Methyltransferase</keyword>
<keyword evidence="4" id="KW-1185">Reference proteome</keyword>
<evidence type="ECO:0000313" key="4">
    <source>
        <dbReference type="Proteomes" id="UP000199013"/>
    </source>
</evidence>
<dbReference type="Gene3D" id="3.40.50.150">
    <property type="entry name" value="Vaccinia Virus protein VP39"/>
    <property type="match status" value="1"/>
</dbReference>
<dbReference type="InterPro" id="IPR029063">
    <property type="entry name" value="SAM-dependent_MTases_sf"/>
</dbReference>
<dbReference type="Pfam" id="PF05050">
    <property type="entry name" value="Methyltransf_21"/>
    <property type="match status" value="1"/>
</dbReference>
<proteinExistence type="predicted"/>
<dbReference type="GO" id="GO:0008168">
    <property type="term" value="F:methyltransferase activity"/>
    <property type="evidence" value="ECO:0007669"/>
    <property type="project" value="UniProtKB-KW"/>
</dbReference>
<feature type="region of interest" description="Disordered" evidence="1">
    <location>
        <begin position="274"/>
        <end position="311"/>
    </location>
</feature>
<dbReference type="AlphaFoldDB" id="A0A1C3NXM9"/>
<dbReference type="SUPFAM" id="SSF53335">
    <property type="entry name" value="S-adenosyl-L-methionine-dependent methyltransferases"/>
    <property type="match status" value="1"/>
</dbReference>